<feature type="domain" description="HPP transmembrane region" evidence="3">
    <location>
        <begin position="49"/>
        <end position="206"/>
    </location>
</feature>
<dbReference type="GeneID" id="92211058"/>
<dbReference type="PANTHER" id="PTHR33741:SF5">
    <property type="entry name" value="TRANSMEMBRANE PROTEIN DDB_G0269096-RELATED"/>
    <property type="match status" value="1"/>
</dbReference>
<name>A0ABP0ZU24_9ASCO</name>
<keyword evidence="5" id="KW-1185">Reference proteome</keyword>
<evidence type="ECO:0000259" key="3">
    <source>
        <dbReference type="Pfam" id="PF04982"/>
    </source>
</evidence>
<feature type="transmembrane region" description="Helical" evidence="2">
    <location>
        <begin position="133"/>
        <end position="153"/>
    </location>
</feature>
<feature type="compositionally biased region" description="Basic and acidic residues" evidence="1">
    <location>
        <begin position="297"/>
        <end position="323"/>
    </location>
</feature>
<keyword evidence="2" id="KW-1133">Transmembrane helix</keyword>
<dbReference type="InterPro" id="IPR058581">
    <property type="entry name" value="TM_HPP"/>
</dbReference>
<feature type="compositionally biased region" description="Low complexity" evidence="1">
    <location>
        <begin position="324"/>
        <end position="334"/>
    </location>
</feature>
<feature type="transmembrane region" description="Helical" evidence="2">
    <location>
        <begin position="46"/>
        <end position="67"/>
    </location>
</feature>
<feature type="region of interest" description="Disordered" evidence="1">
    <location>
        <begin position="297"/>
        <end position="334"/>
    </location>
</feature>
<evidence type="ECO:0000313" key="4">
    <source>
        <dbReference type="EMBL" id="CAK9442113.1"/>
    </source>
</evidence>
<evidence type="ECO:0000313" key="5">
    <source>
        <dbReference type="Proteomes" id="UP001497383"/>
    </source>
</evidence>
<organism evidence="4 5">
    <name type="scientific">Lodderomyces beijingensis</name>
    <dbReference type="NCBI Taxonomy" id="1775926"/>
    <lineage>
        <taxon>Eukaryota</taxon>
        <taxon>Fungi</taxon>
        <taxon>Dikarya</taxon>
        <taxon>Ascomycota</taxon>
        <taxon>Saccharomycotina</taxon>
        <taxon>Pichiomycetes</taxon>
        <taxon>Debaryomycetaceae</taxon>
        <taxon>Candida/Lodderomyces clade</taxon>
        <taxon>Lodderomyces</taxon>
    </lineage>
</organism>
<evidence type="ECO:0000256" key="2">
    <source>
        <dbReference type="SAM" id="Phobius"/>
    </source>
</evidence>
<sequence>MVFSFVIDNYINKYLPQSQLHKLPKPLAYFLGYHDPPHPRRPIPDYLLWSEIMIGSFAALALIMGIFKSPNVLTTHHHAPMLLASYAASAILTFNTNQVPLAQPRNVLFGHFSASLIGISIQKLFSLSSRGRANYWASGALSVAVSSVVMSILNCVHPPAGASAVLPSLDPQVREMSWWFLALQVISSVLIITVACITGNVIRSYPVYWWYPDRVNLKRATRADVEKELGAEEKEIDKESSEETEELGTRLSRIDHSSMIVISPDSVIVPEVMNLDEIDVDWLKMLQLKLAGNAEVESRRESIARRESRTIRESHSMRGESATRTRTGASSSSP</sequence>
<dbReference type="Pfam" id="PF04982">
    <property type="entry name" value="TM_HPP"/>
    <property type="match status" value="1"/>
</dbReference>
<dbReference type="InterPro" id="IPR007065">
    <property type="entry name" value="HPP"/>
</dbReference>
<evidence type="ECO:0000256" key="1">
    <source>
        <dbReference type="SAM" id="MobiDB-lite"/>
    </source>
</evidence>
<feature type="transmembrane region" description="Helical" evidence="2">
    <location>
        <begin position="178"/>
        <end position="202"/>
    </location>
</feature>
<gene>
    <name evidence="4" type="ORF">LODBEIA_P58620</name>
</gene>
<proteinExistence type="predicted"/>
<dbReference type="PANTHER" id="PTHR33741">
    <property type="entry name" value="TRANSMEMBRANE PROTEIN DDB_G0269096-RELATED"/>
    <property type="match status" value="1"/>
</dbReference>
<keyword evidence="2" id="KW-0472">Membrane</keyword>
<accession>A0ABP0ZU24</accession>
<dbReference type="RefSeq" id="XP_066832800.1">
    <property type="nucleotide sequence ID" value="XM_066976241.1"/>
</dbReference>
<keyword evidence="2" id="KW-0812">Transmembrane</keyword>
<protein>
    <recommendedName>
        <fullName evidence="3">HPP transmembrane region domain-containing protein</fullName>
    </recommendedName>
</protein>
<dbReference type="EMBL" id="OZ022412">
    <property type="protein sequence ID" value="CAK9442113.1"/>
    <property type="molecule type" value="Genomic_DNA"/>
</dbReference>
<dbReference type="Proteomes" id="UP001497383">
    <property type="component" value="Chromosome 8"/>
</dbReference>
<reference evidence="4 5" key="1">
    <citation type="submission" date="2024-03" db="EMBL/GenBank/DDBJ databases">
        <authorList>
            <person name="Brejova B."/>
        </authorList>
    </citation>
    <scope>NUCLEOTIDE SEQUENCE [LARGE SCALE GENOMIC DNA]</scope>
    <source>
        <strain evidence="4 5">CBS 14171</strain>
    </source>
</reference>